<evidence type="ECO:0000313" key="3">
    <source>
        <dbReference type="Proteomes" id="UP000184088"/>
    </source>
</evidence>
<dbReference type="InterPro" id="IPR024529">
    <property type="entry name" value="ECF_trnsprt_substrate-spec"/>
</dbReference>
<dbReference type="RefSeq" id="WP_073343067.1">
    <property type="nucleotide sequence ID" value="NZ_FQVH01000012.1"/>
</dbReference>
<evidence type="ECO:0000256" key="1">
    <source>
        <dbReference type="SAM" id="Phobius"/>
    </source>
</evidence>
<proteinExistence type="predicted"/>
<feature type="transmembrane region" description="Helical" evidence="1">
    <location>
        <begin position="107"/>
        <end position="130"/>
    </location>
</feature>
<feature type="transmembrane region" description="Helical" evidence="1">
    <location>
        <begin position="6"/>
        <end position="28"/>
    </location>
</feature>
<dbReference type="EMBL" id="FQVH01000012">
    <property type="protein sequence ID" value="SHF11799.1"/>
    <property type="molecule type" value="Genomic_DNA"/>
</dbReference>
<dbReference type="OrthoDB" id="9815422at2"/>
<dbReference type="Proteomes" id="UP000184088">
    <property type="component" value="Unassembled WGS sequence"/>
</dbReference>
<dbReference type="Gene3D" id="1.10.1760.20">
    <property type="match status" value="1"/>
</dbReference>
<feature type="transmembrane region" description="Helical" evidence="1">
    <location>
        <begin position="74"/>
        <end position="95"/>
    </location>
</feature>
<keyword evidence="1" id="KW-1133">Transmembrane helix</keyword>
<dbReference type="STRING" id="1121256.SAMN02746089_01326"/>
<organism evidence="2 3">
    <name type="scientific">Caldanaerobius fijiensis DSM 17918</name>
    <dbReference type="NCBI Taxonomy" id="1121256"/>
    <lineage>
        <taxon>Bacteria</taxon>
        <taxon>Bacillati</taxon>
        <taxon>Bacillota</taxon>
        <taxon>Clostridia</taxon>
        <taxon>Thermoanaerobacterales</taxon>
        <taxon>Thermoanaerobacteraceae</taxon>
        <taxon>Caldanaerobius</taxon>
    </lineage>
</organism>
<reference evidence="2 3" key="1">
    <citation type="submission" date="2016-11" db="EMBL/GenBank/DDBJ databases">
        <authorList>
            <person name="Jaros S."/>
            <person name="Januszkiewicz K."/>
            <person name="Wedrychowicz H."/>
        </authorList>
    </citation>
    <scope>NUCLEOTIDE SEQUENCE [LARGE SCALE GENOMIC DNA]</scope>
    <source>
        <strain evidence="2 3">DSM 17918</strain>
    </source>
</reference>
<evidence type="ECO:0000313" key="2">
    <source>
        <dbReference type="EMBL" id="SHF11799.1"/>
    </source>
</evidence>
<dbReference type="AlphaFoldDB" id="A0A1M4Z156"/>
<accession>A0A1M4Z156</accession>
<dbReference type="Pfam" id="PF12822">
    <property type="entry name" value="ECF_trnsprt"/>
    <property type="match status" value="1"/>
</dbReference>
<name>A0A1M4Z156_9THEO</name>
<sequence>MESKSYNIVLSALLLSIGVLLPIAFHMFNLGGNIFLPMHIPVLIAGFLLPWQYAGAVGAITPLLSFLLTSMPPIPSVFAMVFELFTYAVIISLTFRKFKWAIYPSLLISMVLGRIVSILGNWVIAILITHKVFSLVKFISSLFILALPGIIIQLIFIPIIVRIVISNKEKTTVRFF</sequence>
<keyword evidence="3" id="KW-1185">Reference proteome</keyword>
<dbReference type="GO" id="GO:0022857">
    <property type="term" value="F:transmembrane transporter activity"/>
    <property type="evidence" value="ECO:0007669"/>
    <property type="project" value="InterPro"/>
</dbReference>
<gene>
    <name evidence="2" type="ORF">SAMN02746089_01326</name>
</gene>
<feature type="transmembrane region" description="Helical" evidence="1">
    <location>
        <begin position="40"/>
        <end position="68"/>
    </location>
</feature>
<feature type="transmembrane region" description="Helical" evidence="1">
    <location>
        <begin position="142"/>
        <end position="165"/>
    </location>
</feature>
<keyword evidence="1" id="KW-0812">Transmembrane</keyword>
<protein>
    <submittedName>
        <fullName evidence="2">Niacin transporter</fullName>
    </submittedName>
</protein>
<keyword evidence="1" id="KW-0472">Membrane</keyword>